<keyword evidence="9" id="KW-0802">TPR repeat</keyword>
<dbReference type="PANTHER" id="PTHR42878">
    <property type="entry name" value="TWO-COMPONENT HISTIDINE KINASE"/>
    <property type="match status" value="1"/>
</dbReference>
<evidence type="ECO:0000256" key="6">
    <source>
        <dbReference type="ARBA" id="ARBA00022777"/>
    </source>
</evidence>
<evidence type="ECO:0000259" key="13">
    <source>
        <dbReference type="PROSITE" id="PS50109"/>
    </source>
</evidence>
<dbReference type="AlphaFoldDB" id="A0A4R0MN64"/>
<feature type="signal peptide" evidence="12">
    <location>
        <begin position="1"/>
        <end position="27"/>
    </location>
</feature>
<keyword evidence="12" id="KW-0732">Signal</keyword>
<keyword evidence="10" id="KW-0175">Coiled coil</keyword>
<evidence type="ECO:0000313" key="14">
    <source>
        <dbReference type="EMBL" id="TCC88221.1"/>
    </source>
</evidence>
<keyword evidence="11" id="KW-1133">Transmembrane helix</keyword>
<dbReference type="Pfam" id="PF00512">
    <property type="entry name" value="HisKA"/>
    <property type="match status" value="1"/>
</dbReference>
<dbReference type="CDD" id="cd00082">
    <property type="entry name" value="HisKA"/>
    <property type="match status" value="1"/>
</dbReference>
<evidence type="ECO:0000256" key="12">
    <source>
        <dbReference type="SAM" id="SignalP"/>
    </source>
</evidence>
<dbReference type="PANTHER" id="PTHR42878:SF7">
    <property type="entry name" value="SENSOR HISTIDINE KINASE GLRK"/>
    <property type="match status" value="1"/>
</dbReference>
<dbReference type="EMBL" id="SJSK01000006">
    <property type="protein sequence ID" value="TCC88221.1"/>
    <property type="molecule type" value="Genomic_DNA"/>
</dbReference>
<dbReference type="Pfam" id="PF13424">
    <property type="entry name" value="TPR_12"/>
    <property type="match status" value="1"/>
</dbReference>
<dbReference type="Gene3D" id="1.10.287.130">
    <property type="match status" value="1"/>
</dbReference>
<feature type="transmembrane region" description="Helical" evidence="11">
    <location>
        <begin position="400"/>
        <end position="422"/>
    </location>
</feature>
<evidence type="ECO:0000256" key="10">
    <source>
        <dbReference type="SAM" id="Coils"/>
    </source>
</evidence>
<dbReference type="Gene3D" id="3.30.565.10">
    <property type="entry name" value="Histidine kinase-like ATPase, C-terminal domain"/>
    <property type="match status" value="1"/>
</dbReference>
<dbReference type="RefSeq" id="WP_131555229.1">
    <property type="nucleotide sequence ID" value="NZ_SJSK01000006.1"/>
</dbReference>
<dbReference type="Pfam" id="PF13181">
    <property type="entry name" value="TPR_8"/>
    <property type="match status" value="3"/>
</dbReference>
<evidence type="ECO:0000313" key="15">
    <source>
        <dbReference type="Proteomes" id="UP000292884"/>
    </source>
</evidence>
<evidence type="ECO:0000256" key="9">
    <source>
        <dbReference type="PROSITE-ProRule" id="PRU00339"/>
    </source>
</evidence>
<accession>A0A4R0MN64</accession>
<dbReference type="GO" id="GO:0000156">
    <property type="term" value="F:phosphorelay response regulator activity"/>
    <property type="evidence" value="ECO:0007669"/>
    <property type="project" value="TreeGrafter"/>
</dbReference>
<dbReference type="InterPro" id="IPR005467">
    <property type="entry name" value="His_kinase_dom"/>
</dbReference>
<dbReference type="Proteomes" id="UP000292884">
    <property type="component" value="Unassembled WGS sequence"/>
</dbReference>
<keyword evidence="11" id="KW-0812">Transmembrane</keyword>
<dbReference type="InterPro" id="IPR003661">
    <property type="entry name" value="HisK_dim/P_dom"/>
</dbReference>
<feature type="domain" description="Histidine kinase" evidence="13">
    <location>
        <begin position="483"/>
        <end position="698"/>
    </location>
</feature>
<feature type="repeat" description="TPR" evidence="9">
    <location>
        <begin position="128"/>
        <end position="161"/>
    </location>
</feature>
<comment type="catalytic activity">
    <reaction evidence="1">
        <text>ATP + protein L-histidine = ADP + protein N-phospho-L-histidine.</text>
        <dbReference type="EC" id="2.7.13.3"/>
    </reaction>
</comment>
<dbReference type="InterPro" id="IPR011990">
    <property type="entry name" value="TPR-like_helical_dom_sf"/>
</dbReference>
<name>A0A4R0MN64_9SPHI</name>
<dbReference type="GO" id="GO:0000155">
    <property type="term" value="F:phosphorelay sensor kinase activity"/>
    <property type="evidence" value="ECO:0007669"/>
    <property type="project" value="InterPro"/>
</dbReference>
<dbReference type="PRINTS" id="PR00344">
    <property type="entry name" value="BCTRLSENSOR"/>
</dbReference>
<protein>
    <recommendedName>
        <fullName evidence="2">histidine kinase</fullName>
        <ecNumber evidence="2">2.7.13.3</ecNumber>
    </recommendedName>
</protein>
<dbReference type="GO" id="GO:0030295">
    <property type="term" value="F:protein kinase activator activity"/>
    <property type="evidence" value="ECO:0007669"/>
    <property type="project" value="TreeGrafter"/>
</dbReference>
<keyword evidence="5" id="KW-0547">Nucleotide-binding</keyword>
<dbReference type="GO" id="GO:0007234">
    <property type="term" value="P:osmosensory signaling via phosphorelay pathway"/>
    <property type="evidence" value="ECO:0007669"/>
    <property type="project" value="TreeGrafter"/>
</dbReference>
<dbReference type="SUPFAM" id="SSF55874">
    <property type="entry name" value="ATPase domain of HSP90 chaperone/DNA topoisomerase II/histidine kinase"/>
    <property type="match status" value="1"/>
</dbReference>
<evidence type="ECO:0000256" key="4">
    <source>
        <dbReference type="ARBA" id="ARBA00022679"/>
    </source>
</evidence>
<dbReference type="InterPro" id="IPR036890">
    <property type="entry name" value="HATPase_C_sf"/>
</dbReference>
<keyword evidence="7" id="KW-0067">ATP-binding</keyword>
<dbReference type="SUPFAM" id="SSF48452">
    <property type="entry name" value="TPR-like"/>
    <property type="match status" value="2"/>
</dbReference>
<keyword evidence="8" id="KW-0902">Two-component regulatory system</keyword>
<feature type="coiled-coil region" evidence="10">
    <location>
        <begin position="428"/>
        <end position="462"/>
    </location>
</feature>
<keyword evidence="11" id="KW-0472">Membrane</keyword>
<dbReference type="SMART" id="SM00028">
    <property type="entry name" value="TPR"/>
    <property type="match status" value="6"/>
</dbReference>
<dbReference type="PROSITE" id="PS50109">
    <property type="entry name" value="HIS_KIN"/>
    <property type="match status" value="1"/>
</dbReference>
<dbReference type="OrthoDB" id="9810447at2"/>
<comment type="caution">
    <text evidence="14">The sequence shown here is derived from an EMBL/GenBank/DDBJ whole genome shotgun (WGS) entry which is preliminary data.</text>
</comment>
<evidence type="ECO:0000256" key="8">
    <source>
        <dbReference type="ARBA" id="ARBA00023012"/>
    </source>
</evidence>
<feature type="repeat" description="TPR" evidence="9">
    <location>
        <begin position="209"/>
        <end position="242"/>
    </location>
</feature>
<dbReference type="GO" id="GO:0005524">
    <property type="term" value="F:ATP binding"/>
    <property type="evidence" value="ECO:0007669"/>
    <property type="project" value="UniProtKB-KW"/>
</dbReference>
<evidence type="ECO:0000256" key="3">
    <source>
        <dbReference type="ARBA" id="ARBA00022553"/>
    </source>
</evidence>
<evidence type="ECO:0000256" key="5">
    <source>
        <dbReference type="ARBA" id="ARBA00022741"/>
    </source>
</evidence>
<dbReference type="Gene3D" id="1.25.40.10">
    <property type="entry name" value="Tetratricopeptide repeat domain"/>
    <property type="match status" value="2"/>
</dbReference>
<gene>
    <name evidence="14" type="ORF">EZ428_21095</name>
</gene>
<dbReference type="InterPro" id="IPR004358">
    <property type="entry name" value="Sig_transdc_His_kin-like_C"/>
</dbReference>
<evidence type="ECO:0000256" key="1">
    <source>
        <dbReference type="ARBA" id="ARBA00000085"/>
    </source>
</evidence>
<proteinExistence type="predicted"/>
<reference evidence="14 15" key="1">
    <citation type="submission" date="2019-02" db="EMBL/GenBank/DDBJ databases">
        <title>Pedobacter sp. RP-1-13 sp. nov., isolated from Arctic soil.</title>
        <authorList>
            <person name="Dahal R.H."/>
        </authorList>
    </citation>
    <scope>NUCLEOTIDE SEQUENCE [LARGE SCALE GENOMIC DNA]</scope>
    <source>
        <strain evidence="14 15">RP-1-13</strain>
    </source>
</reference>
<dbReference type="SMART" id="SM00388">
    <property type="entry name" value="HisKA"/>
    <property type="match status" value="1"/>
</dbReference>
<dbReference type="CDD" id="cd00075">
    <property type="entry name" value="HATPase"/>
    <property type="match status" value="1"/>
</dbReference>
<keyword evidence="4" id="KW-0808">Transferase</keyword>
<feature type="chain" id="PRO_5020447017" description="histidine kinase" evidence="12">
    <location>
        <begin position="28"/>
        <end position="698"/>
    </location>
</feature>
<keyword evidence="6" id="KW-0418">Kinase</keyword>
<dbReference type="SMART" id="SM00387">
    <property type="entry name" value="HATPase_c"/>
    <property type="match status" value="1"/>
</dbReference>
<dbReference type="InterPro" id="IPR036097">
    <property type="entry name" value="HisK_dim/P_sf"/>
</dbReference>
<sequence length="698" mass="78369">MPNSIKRLKQLALFCFFMFAIGITSSAQTTKVDELLSQLNKNSPDTTQMKIMRKLSVAYSSVDPAKKFYYANQYKQVAEKYGIDSLVASAYLDMGNSYVLRSNLDSGLYYFKVGHEKAKASNFTNGIARGYINIGYVYDRLDRKKEAADYYEIALKLYTKLNFKRGINQCITNLGSIYFDLKKYKTADLYFQQVLDNVKENPNDEVGLGNALYSLGGSRQRLGKLKEALAYYQRSLATREKIGDLNGIALSNWGIGELYVGKGEYNKALDYLNIALRNNRTLKNLYQECAVLMTLADAYLGLKNYKNAEAAADLAITRAKETDSKIAMSLSLDKMAKVKAAQKKFDEALMFQAAYKAINDSLNSDETTKEIITSDLHRINTDNKVLTKDNKTIKSKNSEYITVISIITILLILLAILLALYYKRNLEKKAINVLLQKQKQEIAEVNEELSALNEELTTQMDIVSVQNIELEKLNMVKNKFFSIVSHDLRSPLNSLKMIFELYRNGDLDEKELGELLTRLEDTIYTTASFLDNLLEWSKTQLEGMIVKPAPFEVSKIVSDNIKLMDSQIKLKSLKVENSIHSDITAFADPNMINTVVRNLLSNAIKFCNKGDEVIFDAEIKGDKLVCAIRDSGPGISDGDKENLFNLAHTISTGTSGEKGHHIGLVLCRDMLLQNNGDIQVESELGKGTTFYISLPIGG</sequence>
<dbReference type="InterPro" id="IPR019734">
    <property type="entry name" value="TPR_rpt"/>
</dbReference>
<evidence type="ECO:0000256" key="2">
    <source>
        <dbReference type="ARBA" id="ARBA00012438"/>
    </source>
</evidence>
<dbReference type="InterPro" id="IPR050351">
    <property type="entry name" value="BphY/WalK/GraS-like"/>
</dbReference>
<keyword evidence="3" id="KW-0597">Phosphoprotein</keyword>
<organism evidence="14 15">
    <name type="scientific">Pedobacter frigiditerrae</name>
    <dbReference type="NCBI Taxonomy" id="2530452"/>
    <lineage>
        <taxon>Bacteria</taxon>
        <taxon>Pseudomonadati</taxon>
        <taxon>Bacteroidota</taxon>
        <taxon>Sphingobacteriia</taxon>
        <taxon>Sphingobacteriales</taxon>
        <taxon>Sphingobacteriaceae</taxon>
        <taxon>Pedobacter</taxon>
    </lineage>
</organism>
<keyword evidence="15" id="KW-1185">Reference proteome</keyword>
<dbReference type="InterPro" id="IPR003594">
    <property type="entry name" value="HATPase_dom"/>
</dbReference>
<dbReference type="Pfam" id="PF02518">
    <property type="entry name" value="HATPase_c"/>
    <property type="match status" value="1"/>
</dbReference>
<dbReference type="PROSITE" id="PS50005">
    <property type="entry name" value="TPR"/>
    <property type="match status" value="2"/>
</dbReference>
<evidence type="ECO:0000256" key="7">
    <source>
        <dbReference type="ARBA" id="ARBA00022840"/>
    </source>
</evidence>
<dbReference type="EC" id="2.7.13.3" evidence="2"/>
<dbReference type="SUPFAM" id="SSF47384">
    <property type="entry name" value="Homodimeric domain of signal transducing histidine kinase"/>
    <property type="match status" value="1"/>
</dbReference>
<evidence type="ECO:0000256" key="11">
    <source>
        <dbReference type="SAM" id="Phobius"/>
    </source>
</evidence>